<dbReference type="EMBL" id="CAEZVD010000018">
    <property type="protein sequence ID" value="CAB4618127.1"/>
    <property type="molecule type" value="Genomic_DNA"/>
</dbReference>
<dbReference type="SUPFAM" id="SSF54593">
    <property type="entry name" value="Glyoxalase/Bleomycin resistance protein/Dihydroxybiphenyl dioxygenase"/>
    <property type="match status" value="1"/>
</dbReference>
<organism evidence="2">
    <name type="scientific">freshwater metagenome</name>
    <dbReference type="NCBI Taxonomy" id="449393"/>
    <lineage>
        <taxon>unclassified sequences</taxon>
        <taxon>metagenomes</taxon>
        <taxon>ecological metagenomes</taxon>
    </lineage>
</organism>
<dbReference type="Gene3D" id="3.10.180.10">
    <property type="entry name" value="2,3-Dihydroxybiphenyl 1,2-Dioxygenase, domain 1"/>
    <property type="match status" value="2"/>
</dbReference>
<proteinExistence type="predicted"/>
<dbReference type="InterPro" id="IPR037523">
    <property type="entry name" value="VOC_core"/>
</dbReference>
<evidence type="ECO:0000313" key="2">
    <source>
        <dbReference type="EMBL" id="CAB4618127.1"/>
    </source>
</evidence>
<dbReference type="Pfam" id="PF00903">
    <property type="entry name" value="Glyoxalase"/>
    <property type="match status" value="1"/>
</dbReference>
<dbReference type="InterPro" id="IPR029068">
    <property type="entry name" value="Glyas_Bleomycin-R_OHBP_Dase"/>
</dbReference>
<dbReference type="PANTHER" id="PTHR36113:SF3">
    <property type="entry name" value="SLL5075 PROTEIN"/>
    <property type="match status" value="1"/>
</dbReference>
<dbReference type="InterPro" id="IPR051332">
    <property type="entry name" value="Fosfomycin_Res_Enzymes"/>
</dbReference>
<sequence length="312" mass="34915">MTQRLISHLRYGALAMPDLETEAKFFATHWGLNEVHREGDTVYLSAKGSSEPFSVRLRKAEKRIDLIGFGAKSRADIDALHEHLLANDVQIVHGPQELTGFGGGYGIRFYDIDGRTIEVAADYDKKPVVPVAEREPVPVKLSHFVVNSSNLAKTTAFWTDVMGFKVSDSLISERMGDMMHFLRCNEAHHSLAIAQGPHASLHHMSFEMRGVEEWMRGTGKIIRSGTRMVWGPGRHNAGDNTFAYFISPAGNTIEYTTELENITDEENWVVKKLDIAHVTTQDQWGTANLMSEFIARESFNDVDKGLFVAPPL</sequence>
<feature type="domain" description="VOC" evidence="1">
    <location>
        <begin position="5"/>
        <end position="122"/>
    </location>
</feature>
<name>A0A6J6I074_9ZZZZ</name>
<dbReference type="AlphaFoldDB" id="A0A6J6I074"/>
<dbReference type="InterPro" id="IPR004360">
    <property type="entry name" value="Glyas_Fos-R_dOase_dom"/>
</dbReference>
<dbReference type="CDD" id="cd08362">
    <property type="entry name" value="BphC5-RrK37_N_like"/>
    <property type="match status" value="1"/>
</dbReference>
<protein>
    <submittedName>
        <fullName evidence="2">Unannotated protein</fullName>
    </submittedName>
</protein>
<dbReference type="PROSITE" id="PS51819">
    <property type="entry name" value="VOC"/>
    <property type="match status" value="2"/>
</dbReference>
<gene>
    <name evidence="2" type="ORF">UFOPK1909_00347</name>
</gene>
<reference evidence="2" key="1">
    <citation type="submission" date="2020-05" db="EMBL/GenBank/DDBJ databases">
        <authorList>
            <person name="Chiriac C."/>
            <person name="Salcher M."/>
            <person name="Ghai R."/>
            <person name="Kavagutti S V."/>
        </authorList>
    </citation>
    <scope>NUCLEOTIDE SEQUENCE</scope>
</reference>
<accession>A0A6J6I074</accession>
<dbReference type="PANTHER" id="PTHR36113">
    <property type="entry name" value="LYASE, PUTATIVE-RELATED-RELATED"/>
    <property type="match status" value="1"/>
</dbReference>
<feature type="domain" description="VOC" evidence="1">
    <location>
        <begin position="140"/>
        <end position="258"/>
    </location>
</feature>
<evidence type="ECO:0000259" key="1">
    <source>
        <dbReference type="PROSITE" id="PS51819"/>
    </source>
</evidence>